<reference evidence="2" key="1">
    <citation type="submission" date="2023-10" db="EMBL/GenBank/DDBJ databases">
        <authorList>
            <person name="Chen Y."/>
            <person name="Shah S."/>
            <person name="Dougan E. K."/>
            <person name="Thang M."/>
            <person name="Chan C."/>
        </authorList>
    </citation>
    <scope>NUCLEOTIDE SEQUENCE [LARGE SCALE GENOMIC DNA]</scope>
</reference>
<protein>
    <submittedName>
        <fullName evidence="2">Uncharacterized protein</fullName>
    </submittedName>
</protein>
<dbReference type="EMBL" id="CAUYUJ010003973">
    <property type="protein sequence ID" value="CAK0807652.1"/>
    <property type="molecule type" value="Genomic_DNA"/>
</dbReference>
<feature type="region of interest" description="Disordered" evidence="1">
    <location>
        <begin position="71"/>
        <end position="122"/>
    </location>
</feature>
<comment type="caution">
    <text evidence="2">The sequence shown here is derived from an EMBL/GenBank/DDBJ whole genome shotgun (WGS) entry which is preliminary data.</text>
</comment>
<dbReference type="Proteomes" id="UP001189429">
    <property type="component" value="Unassembled WGS sequence"/>
</dbReference>
<gene>
    <name evidence="2" type="ORF">PCOR1329_LOCUS13457</name>
</gene>
<keyword evidence="3" id="KW-1185">Reference proteome</keyword>
<organism evidence="2 3">
    <name type="scientific">Prorocentrum cordatum</name>
    <dbReference type="NCBI Taxonomy" id="2364126"/>
    <lineage>
        <taxon>Eukaryota</taxon>
        <taxon>Sar</taxon>
        <taxon>Alveolata</taxon>
        <taxon>Dinophyceae</taxon>
        <taxon>Prorocentrales</taxon>
        <taxon>Prorocentraceae</taxon>
        <taxon>Prorocentrum</taxon>
    </lineage>
</organism>
<accession>A0ABN9QQB7</accession>
<evidence type="ECO:0000313" key="3">
    <source>
        <dbReference type="Proteomes" id="UP001189429"/>
    </source>
</evidence>
<name>A0ABN9QQB7_9DINO</name>
<feature type="region of interest" description="Disordered" evidence="1">
    <location>
        <begin position="1"/>
        <end position="44"/>
    </location>
</feature>
<feature type="compositionally biased region" description="Basic residues" evidence="1">
    <location>
        <begin position="1"/>
        <end position="12"/>
    </location>
</feature>
<evidence type="ECO:0000313" key="2">
    <source>
        <dbReference type="EMBL" id="CAK0807652.1"/>
    </source>
</evidence>
<feature type="compositionally biased region" description="Basic residues" evidence="1">
    <location>
        <begin position="80"/>
        <end position="90"/>
    </location>
</feature>
<sequence length="203" mass="22996">MRQRFHLPRRWKGSQASRGASQEPRKHSKKPNSQKAEDLARQEVGLQEDAIKQVFCNSEVGDKVLSADEMEALPMVGRKPWPKSKAKSGKNKQDRRPEPDGNAASRAMKLPMSPDPSMLKFDKKDSKDNTLVTWLPYLSIDVVFNNENVYANHQNHNPAFISYDRRISPTPGQPRYPSLSGIRSGCALLEKKNLKRLNLSHPP</sequence>
<evidence type="ECO:0000256" key="1">
    <source>
        <dbReference type="SAM" id="MobiDB-lite"/>
    </source>
</evidence>
<proteinExistence type="predicted"/>